<evidence type="ECO:0008006" key="6">
    <source>
        <dbReference type="Google" id="ProtNLM"/>
    </source>
</evidence>
<evidence type="ECO:0000256" key="2">
    <source>
        <dbReference type="ARBA" id="ARBA00023140"/>
    </source>
</evidence>
<gene>
    <name evidence="4" type="ORF">PVAND_010102</name>
</gene>
<keyword evidence="3" id="KW-0413">Isomerase</keyword>
<dbReference type="Gene3D" id="1.10.12.10">
    <property type="entry name" value="Lyase 2-enoyl-coa Hydratase, Chain A, domain 2"/>
    <property type="match status" value="1"/>
</dbReference>
<protein>
    <recommendedName>
        <fullName evidence="6">Enoyl-CoA hydratase/isomerase</fullName>
    </recommendedName>
</protein>
<accession>A0A9J6CFM6</accession>
<sequence>MEIFEVKDVGAIRQVTINNPRKKNALNRKAYIAIAKLLNDAGKDNKVKCLILTGKGDFFSSGNDLTQDFSDYPNDSIREQPVTIMIEAFIKFSKLLVALVNGPAIGIGTTMLGLCDIVYCSENAYFYTPFTALGLCAEGCSSQTFPIIMGQSIANEMLFLNKKMSAQEAYRVGFVAQIYKHESEIFEKLKGIETLSLSSIMANKKLMRGPLIENLMKVNLAEVGEIGKLFQSDEAIEAMIRFASRKSKL</sequence>
<evidence type="ECO:0000256" key="1">
    <source>
        <dbReference type="ARBA" id="ARBA00004275"/>
    </source>
</evidence>
<dbReference type="PANTHER" id="PTHR43684">
    <property type="match status" value="1"/>
</dbReference>
<dbReference type="Proteomes" id="UP001107558">
    <property type="component" value="Chromosome 1"/>
</dbReference>
<dbReference type="InterPro" id="IPR014748">
    <property type="entry name" value="Enoyl-CoA_hydra_C"/>
</dbReference>
<dbReference type="GO" id="GO:0004165">
    <property type="term" value="F:delta(3)-delta(2)-enoyl-CoA isomerase activity"/>
    <property type="evidence" value="ECO:0007669"/>
    <property type="project" value="UniProtKB-ARBA"/>
</dbReference>
<evidence type="ECO:0000313" key="5">
    <source>
        <dbReference type="Proteomes" id="UP001107558"/>
    </source>
</evidence>
<evidence type="ECO:0000313" key="4">
    <source>
        <dbReference type="EMBL" id="KAG5680608.1"/>
    </source>
</evidence>
<dbReference type="PANTHER" id="PTHR43684:SF1">
    <property type="entry name" value="ENOYL-COA DELTA ISOMERASE 2"/>
    <property type="match status" value="1"/>
</dbReference>
<proteinExistence type="predicted"/>
<dbReference type="EMBL" id="JADBJN010000001">
    <property type="protein sequence ID" value="KAG5680608.1"/>
    <property type="molecule type" value="Genomic_DNA"/>
</dbReference>
<dbReference type="Pfam" id="PF00378">
    <property type="entry name" value="ECH_1"/>
    <property type="match status" value="1"/>
</dbReference>
<dbReference type="InterPro" id="IPR001753">
    <property type="entry name" value="Enoyl-CoA_hydra/iso"/>
</dbReference>
<dbReference type="AlphaFoldDB" id="A0A9J6CFM6"/>
<comment type="caution">
    <text evidence="4">The sequence shown here is derived from an EMBL/GenBank/DDBJ whole genome shotgun (WGS) entry which is preliminary data.</text>
</comment>
<dbReference type="SUPFAM" id="SSF52096">
    <property type="entry name" value="ClpP/crotonase"/>
    <property type="match status" value="1"/>
</dbReference>
<comment type="subcellular location">
    <subcellularLocation>
        <location evidence="1">Peroxisome</location>
    </subcellularLocation>
</comment>
<dbReference type="Gene3D" id="3.90.226.10">
    <property type="entry name" value="2-enoyl-CoA Hydratase, Chain A, domain 1"/>
    <property type="match status" value="1"/>
</dbReference>
<reference evidence="4" key="1">
    <citation type="submission" date="2021-03" db="EMBL/GenBank/DDBJ databases">
        <title>Chromosome level genome of the anhydrobiotic midge Polypedilum vanderplanki.</title>
        <authorList>
            <person name="Yoshida Y."/>
            <person name="Kikawada T."/>
            <person name="Gusev O."/>
        </authorList>
    </citation>
    <scope>NUCLEOTIDE SEQUENCE</scope>
    <source>
        <strain evidence="4">NIAS01</strain>
        <tissue evidence="4">Whole body or cell culture</tissue>
    </source>
</reference>
<keyword evidence="5" id="KW-1185">Reference proteome</keyword>
<dbReference type="CDD" id="cd06558">
    <property type="entry name" value="crotonase-like"/>
    <property type="match status" value="1"/>
</dbReference>
<evidence type="ECO:0000256" key="3">
    <source>
        <dbReference type="ARBA" id="ARBA00023235"/>
    </source>
</evidence>
<keyword evidence="2" id="KW-0576">Peroxisome</keyword>
<dbReference type="InterPro" id="IPR029045">
    <property type="entry name" value="ClpP/crotonase-like_dom_sf"/>
</dbReference>
<dbReference type="GO" id="GO:0005777">
    <property type="term" value="C:peroxisome"/>
    <property type="evidence" value="ECO:0007669"/>
    <property type="project" value="UniProtKB-SubCell"/>
</dbReference>
<dbReference type="InterPro" id="IPR051053">
    <property type="entry name" value="ECH/Chromodomain_protein"/>
</dbReference>
<dbReference type="OrthoDB" id="409763at2759"/>
<name>A0A9J6CFM6_POLVA</name>
<organism evidence="4 5">
    <name type="scientific">Polypedilum vanderplanki</name>
    <name type="common">Sleeping chironomid midge</name>
    <dbReference type="NCBI Taxonomy" id="319348"/>
    <lineage>
        <taxon>Eukaryota</taxon>
        <taxon>Metazoa</taxon>
        <taxon>Ecdysozoa</taxon>
        <taxon>Arthropoda</taxon>
        <taxon>Hexapoda</taxon>
        <taxon>Insecta</taxon>
        <taxon>Pterygota</taxon>
        <taxon>Neoptera</taxon>
        <taxon>Endopterygota</taxon>
        <taxon>Diptera</taxon>
        <taxon>Nematocera</taxon>
        <taxon>Chironomoidea</taxon>
        <taxon>Chironomidae</taxon>
        <taxon>Chironominae</taxon>
        <taxon>Polypedilum</taxon>
        <taxon>Polypedilum</taxon>
    </lineage>
</organism>